<dbReference type="EC" id="3.4.21.-" evidence="6"/>
<keyword evidence="3 6" id="KW-0732">Signal</keyword>
<evidence type="ECO:0000256" key="1">
    <source>
        <dbReference type="ARBA" id="ARBA00008764"/>
    </source>
</evidence>
<dbReference type="SMART" id="SM00020">
    <property type="entry name" value="Tryp_SPc"/>
    <property type="match status" value="1"/>
</dbReference>
<reference evidence="8 9" key="1">
    <citation type="submission" date="2016-07" db="EMBL/GenBank/DDBJ databases">
        <authorList>
            <person name="Lefevre C.T."/>
        </authorList>
    </citation>
    <scope>NUCLEOTIDE SEQUENCE [LARGE SCALE GENOMIC DNA]</scope>
    <source>
        <strain evidence="8">PR1</strain>
    </source>
</reference>
<keyword evidence="2 6" id="KW-0645">Protease</keyword>
<dbReference type="InterPro" id="IPR009003">
    <property type="entry name" value="Peptidase_S1_PA"/>
</dbReference>
<feature type="domain" description="Peptidase S1" evidence="7">
    <location>
        <begin position="28"/>
        <end position="261"/>
    </location>
</feature>
<dbReference type="AlphaFoldDB" id="A0A1C3RFA0"/>
<name>A0A1C3RFA0_9PROT</name>
<evidence type="ECO:0000313" key="9">
    <source>
        <dbReference type="Proteomes" id="UP000231658"/>
    </source>
</evidence>
<dbReference type="InterPro" id="IPR008256">
    <property type="entry name" value="Peptidase_S1B"/>
</dbReference>
<dbReference type="PROSITE" id="PS00134">
    <property type="entry name" value="TRYPSIN_HIS"/>
    <property type="match status" value="1"/>
</dbReference>
<keyword evidence="5 6" id="KW-0720">Serine protease</keyword>
<dbReference type="PANTHER" id="PTHR15462">
    <property type="entry name" value="SERINE PROTEASE"/>
    <property type="match status" value="1"/>
</dbReference>
<keyword evidence="4 6" id="KW-0378">Hydrolase</keyword>
<feature type="signal peptide" evidence="6">
    <location>
        <begin position="1"/>
        <end position="19"/>
    </location>
</feature>
<dbReference type="SUPFAM" id="SSF50494">
    <property type="entry name" value="Trypsin-like serine proteases"/>
    <property type="match status" value="1"/>
</dbReference>
<evidence type="ECO:0000256" key="4">
    <source>
        <dbReference type="ARBA" id="ARBA00022801"/>
    </source>
</evidence>
<comment type="similarity">
    <text evidence="1 6">Belongs to the peptidase S1B family.</text>
</comment>
<accession>A0A1C3RFA0</accession>
<dbReference type="InterPro" id="IPR050966">
    <property type="entry name" value="Glutamyl_endopeptidase"/>
</dbReference>
<dbReference type="InterPro" id="IPR033116">
    <property type="entry name" value="TRYPSIN_SER"/>
</dbReference>
<dbReference type="PANTHER" id="PTHR15462:SF8">
    <property type="entry name" value="SERINE PROTEASE"/>
    <property type="match status" value="1"/>
</dbReference>
<keyword evidence="9" id="KW-1185">Reference proteome</keyword>
<dbReference type="Proteomes" id="UP000231658">
    <property type="component" value="Unassembled WGS sequence"/>
</dbReference>
<dbReference type="Pfam" id="PF00089">
    <property type="entry name" value="Trypsin"/>
    <property type="match status" value="1"/>
</dbReference>
<evidence type="ECO:0000259" key="7">
    <source>
        <dbReference type="PROSITE" id="PS50240"/>
    </source>
</evidence>
<dbReference type="InterPro" id="IPR001254">
    <property type="entry name" value="Trypsin_dom"/>
</dbReference>
<evidence type="ECO:0000256" key="3">
    <source>
        <dbReference type="ARBA" id="ARBA00022729"/>
    </source>
</evidence>
<evidence type="ECO:0000256" key="5">
    <source>
        <dbReference type="ARBA" id="ARBA00022825"/>
    </source>
</evidence>
<dbReference type="EMBL" id="FLYE01000007">
    <property type="protein sequence ID" value="SCA55960.1"/>
    <property type="molecule type" value="Genomic_DNA"/>
</dbReference>
<dbReference type="InterPro" id="IPR018114">
    <property type="entry name" value="TRYPSIN_HIS"/>
</dbReference>
<dbReference type="GO" id="GO:0004252">
    <property type="term" value="F:serine-type endopeptidase activity"/>
    <property type="evidence" value="ECO:0007669"/>
    <property type="project" value="InterPro"/>
</dbReference>
<dbReference type="PROSITE" id="PS50240">
    <property type="entry name" value="TRYPSIN_DOM"/>
    <property type="match status" value="1"/>
</dbReference>
<dbReference type="Gene3D" id="2.40.10.10">
    <property type="entry name" value="Trypsin-like serine proteases"/>
    <property type="match status" value="2"/>
</dbReference>
<dbReference type="GO" id="GO:0006508">
    <property type="term" value="P:proteolysis"/>
    <property type="evidence" value="ECO:0007669"/>
    <property type="project" value="UniProtKB-KW"/>
</dbReference>
<dbReference type="PROSITE" id="PS00135">
    <property type="entry name" value="TRYPSIN_SER"/>
    <property type="match status" value="1"/>
</dbReference>
<organism evidence="8 9">
    <name type="scientific">Candidatus Terasakiella magnetica</name>
    <dbReference type="NCBI Taxonomy" id="1867952"/>
    <lineage>
        <taxon>Bacteria</taxon>
        <taxon>Pseudomonadati</taxon>
        <taxon>Pseudomonadota</taxon>
        <taxon>Alphaproteobacteria</taxon>
        <taxon>Rhodospirillales</taxon>
        <taxon>Terasakiellaceae</taxon>
        <taxon>Terasakiella</taxon>
    </lineage>
</organism>
<dbReference type="InterPro" id="IPR043504">
    <property type="entry name" value="Peptidase_S1_PA_chymotrypsin"/>
</dbReference>
<evidence type="ECO:0000313" key="8">
    <source>
        <dbReference type="EMBL" id="SCA55960.1"/>
    </source>
</evidence>
<dbReference type="OrthoDB" id="267336at2"/>
<sequence length="265" mass="29617">MRFILCLTLLMFSMSPLFAAEKAQLRGIKGKDDRILIEKNKYPWTAIGRLNKEIGGFCTGTLVAPKLVLTAAHCLWNKKRKVWLKPHTIHFLAGYRRGSFIEHSIGTKFHIPSGYDPKKGQRLSVASKDWAFIELKADMSKKVGTIPISAVDQALFRSLTRGKTRFIQAGYSQDKAHILSVNNDCKMKGYNKQYNVIKHGCDAVHGDSGSPIFYNDKGTYKIAYTHVATTKKGTSEGIGVSGISFSTHLKNIGLWKQVVTARRPK</sequence>
<proteinExistence type="inferred from homology"/>
<protein>
    <recommendedName>
        <fullName evidence="6">Serine protease</fullName>
        <ecNumber evidence="6">3.4.21.-</ecNumber>
    </recommendedName>
</protein>
<evidence type="ECO:0000256" key="6">
    <source>
        <dbReference type="RuleBase" id="RU004296"/>
    </source>
</evidence>
<feature type="chain" id="PRO_5008449295" description="Serine protease" evidence="6">
    <location>
        <begin position="20"/>
        <end position="265"/>
    </location>
</feature>
<evidence type="ECO:0000256" key="2">
    <source>
        <dbReference type="ARBA" id="ARBA00022670"/>
    </source>
</evidence>
<dbReference type="PRINTS" id="PR00839">
    <property type="entry name" value="V8PROTEASE"/>
</dbReference>
<dbReference type="STRING" id="1867952.MTBPR1_150007"/>
<dbReference type="RefSeq" id="WP_069186655.1">
    <property type="nucleotide sequence ID" value="NZ_FLYE01000007.1"/>
</dbReference>
<gene>
    <name evidence="8" type="ORF">MTBPR1_150007</name>
</gene>